<keyword evidence="3" id="KW-0238">DNA-binding</keyword>
<keyword evidence="4" id="KW-0804">Transcription</keyword>
<keyword evidence="9" id="KW-1185">Reference proteome</keyword>
<keyword evidence="2" id="KW-0805">Transcription regulation</keyword>
<dbReference type="GO" id="GO:0043565">
    <property type="term" value="F:sequence-specific DNA binding"/>
    <property type="evidence" value="ECO:0007669"/>
    <property type="project" value="TreeGrafter"/>
</dbReference>
<dbReference type="FunFam" id="1.10.10.10:FF:000001">
    <property type="entry name" value="LysR family transcriptional regulator"/>
    <property type="match status" value="1"/>
</dbReference>
<name>A0A5C6VJH5_9BURK</name>
<evidence type="ECO:0000313" key="9">
    <source>
        <dbReference type="Proteomes" id="UP001481677"/>
    </source>
</evidence>
<evidence type="ECO:0000256" key="1">
    <source>
        <dbReference type="ARBA" id="ARBA00009437"/>
    </source>
</evidence>
<dbReference type="EMBL" id="VOQS01000003">
    <property type="protein sequence ID" value="TXC83835.1"/>
    <property type="molecule type" value="Genomic_DNA"/>
</dbReference>
<evidence type="ECO:0000313" key="6">
    <source>
        <dbReference type="EMBL" id="MEM5340762.1"/>
    </source>
</evidence>
<dbReference type="EMBL" id="JAZHGA010000008">
    <property type="protein sequence ID" value="MEM5340762.1"/>
    <property type="molecule type" value="Genomic_DNA"/>
</dbReference>
<evidence type="ECO:0000259" key="5">
    <source>
        <dbReference type="PROSITE" id="PS50931"/>
    </source>
</evidence>
<dbReference type="RefSeq" id="WP_147236067.1">
    <property type="nucleotide sequence ID" value="NZ_JAZHFZ010000005.1"/>
</dbReference>
<dbReference type="InterPro" id="IPR036390">
    <property type="entry name" value="WH_DNA-bd_sf"/>
</dbReference>
<dbReference type="AlphaFoldDB" id="A0A5C6VJH5"/>
<dbReference type="GO" id="GO:0003700">
    <property type="term" value="F:DNA-binding transcription factor activity"/>
    <property type="evidence" value="ECO:0007669"/>
    <property type="project" value="InterPro"/>
</dbReference>
<dbReference type="PANTHER" id="PTHR30537:SF5">
    <property type="entry name" value="HTH-TYPE TRANSCRIPTIONAL ACTIVATOR TTDR-RELATED"/>
    <property type="match status" value="1"/>
</dbReference>
<accession>A0A5C6VJH5</accession>
<sequence>MDQPETSRRAFRVGVSNNADGLSGCLSTSYAGIIAFMAVATEGSFAAAGDRLGVGRSSVCRSVQKLEMQLGTRLFQRTTRSTRLTLEGERFFQNCNQGVTQIVEAMSDLRDLRQGPPRGLLRIASTVGFGRKVVAPLLARFSESYPDIALDLLLDDKPADFAGQQIDVAFREGFIQDSSIIAKQLVPMQLILCASRVYASKHGLPQTLDEIAEHNCINLRASNRRVAEWEFKVDGHPEKYLPEACLTFSDPELVLNAVMDGTGIAQLPAYLVKAHASSRALVAALRQYEPDDRGHYISYLCRQHLPSRIRVFVDFMTDSIRALDLNDLTGLDERAMPARIERLAA</sequence>
<dbReference type="Gene3D" id="3.40.190.290">
    <property type="match status" value="1"/>
</dbReference>
<evidence type="ECO:0000313" key="8">
    <source>
        <dbReference type="Proteomes" id="UP000321776"/>
    </source>
</evidence>
<dbReference type="Gene3D" id="1.10.10.10">
    <property type="entry name" value="Winged helix-like DNA-binding domain superfamily/Winged helix DNA-binding domain"/>
    <property type="match status" value="1"/>
</dbReference>
<feature type="domain" description="HTH lysR-type" evidence="5">
    <location>
        <begin position="35"/>
        <end position="85"/>
    </location>
</feature>
<comment type="caution">
    <text evidence="7">The sequence shown here is derived from an EMBL/GenBank/DDBJ whole genome shotgun (WGS) entry which is preliminary data.</text>
</comment>
<dbReference type="SUPFAM" id="SSF46785">
    <property type="entry name" value="Winged helix' DNA-binding domain"/>
    <property type="match status" value="1"/>
</dbReference>
<dbReference type="SUPFAM" id="SSF53850">
    <property type="entry name" value="Periplasmic binding protein-like II"/>
    <property type="match status" value="1"/>
</dbReference>
<dbReference type="InterPro" id="IPR005119">
    <property type="entry name" value="LysR_subst-bd"/>
</dbReference>
<dbReference type="CDD" id="cd08422">
    <property type="entry name" value="PBP2_CrgA_like"/>
    <property type="match status" value="1"/>
</dbReference>
<reference evidence="7 8" key="1">
    <citation type="journal article" date="2018" name="Int. J. Syst. Evol. Microbiol.">
        <title>Paraburkholderia azotifigens sp. nov., a nitrogen-fixing bacterium isolated from paddy soil.</title>
        <authorList>
            <person name="Choi G.M."/>
            <person name="Im W.T."/>
        </authorList>
    </citation>
    <scope>NUCLEOTIDE SEQUENCE [LARGE SCALE GENOMIC DNA]</scope>
    <source>
        <strain evidence="7 8">NF 2-5-3</strain>
    </source>
</reference>
<organism evidence="7 8">
    <name type="scientific">Paraburkholderia azotifigens</name>
    <dbReference type="NCBI Taxonomy" id="2057004"/>
    <lineage>
        <taxon>Bacteria</taxon>
        <taxon>Pseudomonadati</taxon>
        <taxon>Pseudomonadota</taxon>
        <taxon>Betaproteobacteria</taxon>
        <taxon>Burkholderiales</taxon>
        <taxon>Burkholderiaceae</taxon>
        <taxon>Paraburkholderia</taxon>
    </lineage>
</organism>
<dbReference type="PANTHER" id="PTHR30537">
    <property type="entry name" value="HTH-TYPE TRANSCRIPTIONAL REGULATOR"/>
    <property type="match status" value="1"/>
</dbReference>
<dbReference type="InterPro" id="IPR036388">
    <property type="entry name" value="WH-like_DNA-bd_sf"/>
</dbReference>
<dbReference type="InterPro" id="IPR000847">
    <property type="entry name" value="LysR_HTH_N"/>
</dbReference>
<dbReference type="Proteomes" id="UP001481677">
    <property type="component" value="Unassembled WGS sequence"/>
</dbReference>
<gene>
    <name evidence="7" type="ORF">FRZ40_26185</name>
    <name evidence="6" type="ORF">V4C56_14180</name>
</gene>
<dbReference type="PROSITE" id="PS50931">
    <property type="entry name" value="HTH_LYSR"/>
    <property type="match status" value="1"/>
</dbReference>
<dbReference type="Pfam" id="PF00126">
    <property type="entry name" value="HTH_1"/>
    <property type="match status" value="1"/>
</dbReference>
<dbReference type="Pfam" id="PF03466">
    <property type="entry name" value="LysR_substrate"/>
    <property type="match status" value="1"/>
</dbReference>
<reference evidence="7" key="2">
    <citation type="submission" date="2019-08" db="EMBL/GenBank/DDBJ databases">
        <authorList>
            <person name="Im W.-T."/>
        </authorList>
    </citation>
    <scope>NUCLEOTIDE SEQUENCE</scope>
    <source>
        <strain evidence="7">NF 2-5-3</strain>
    </source>
</reference>
<dbReference type="Proteomes" id="UP000321776">
    <property type="component" value="Unassembled WGS sequence"/>
</dbReference>
<evidence type="ECO:0000256" key="3">
    <source>
        <dbReference type="ARBA" id="ARBA00023125"/>
    </source>
</evidence>
<reference evidence="6 9" key="3">
    <citation type="submission" date="2024-01" db="EMBL/GenBank/DDBJ databases">
        <title>The diversity of rhizobia nodulating Mimosa spp. in eleven states of Brazil covering several biomes is determined by host plant, location, and edaphic factors.</title>
        <authorList>
            <person name="Rouws L."/>
            <person name="Barauna A."/>
            <person name="Beukes C."/>
            <person name="De Faria S.M."/>
            <person name="Gross E."/>
            <person name="Dos Reis Junior F.B."/>
            <person name="Simon M."/>
            <person name="Maluk M."/>
            <person name="Odee D.W."/>
            <person name="Kenicer G."/>
            <person name="Young J.P.W."/>
            <person name="Reis V.M."/>
            <person name="Zilli J."/>
            <person name="James E.K."/>
        </authorList>
    </citation>
    <scope>NUCLEOTIDE SEQUENCE [LARGE SCALE GENOMIC DNA]</scope>
    <source>
        <strain evidence="6 9">JPY530</strain>
    </source>
</reference>
<evidence type="ECO:0000256" key="4">
    <source>
        <dbReference type="ARBA" id="ARBA00023163"/>
    </source>
</evidence>
<dbReference type="GO" id="GO:0006351">
    <property type="term" value="P:DNA-templated transcription"/>
    <property type="evidence" value="ECO:0007669"/>
    <property type="project" value="TreeGrafter"/>
</dbReference>
<evidence type="ECO:0000313" key="7">
    <source>
        <dbReference type="EMBL" id="TXC83835.1"/>
    </source>
</evidence>
<protein>
    <submittedName>
        <fullName evidence="7">LysR family transcriptional regulator</fullName>
    </submittedName>
</protein>
<comment type="similarity">
    <text evidence="1">Belongs to the LysR transcriptional regulatory family.</text>
</comment>
<evidence type="ECO:0000256" key="2">
    <source>
        <dbReference type="ARBA" id="ARBA00023015"/>
    </source>
</evidence>
<proteinExistence type="inferred from homology"/>
<dbReference type="InterPro" id="IPR058163">
    <property type="entry name" value="LysR-type_TF_proteobact-type"/>
</dbReference>